<protein>
    <submittedName>
        <fullName evidence="1">Uncharacterized protein</fullName>
    </submittedName>
</protein>
<gene>
    <name evidence="1" type="ORF">LCGC14_2406500</name>
</gene>
<sequence length="201" mass="22668">PTPTATPTPTPTTPPKYPLPYPDWAVDDYGPPWTVNCENENLNDGYDQGDWARNFCTPGYVTRESQFFQSPNDFYGVMSSYAPNVMEAQVAYRKLPEGTRGVALMSCANIGKKVWLRPSGMSWQGPFIAVDCSQRNHMYYHQVGMGLVVEVGYEQTVKWGFRTKSYIDVHIGGGPPGAYNPVYLAYWWTENALEWSWGPDS</sequence>
<feature type="non-terminal residue" evidence="1">
    <location>
        <position position="1"/>
    </location>
</feature>
<evidence type="ECO:0000313" key="1">
    <source>
        <dbReference type="EMBL" id="KKL25317.1"/>
    </source>
</evidence>
<accession>A0A0F9CFV5</accession>
<comment type="caution">
    <text evidence="1">The sequence shown here is derived from an EMBL/GenBank/DDBJ whole genome shotgun (WGS) entry which is preliminary data.</text>
</comment>
<dbReference type="AlphaFoldDB" id="A0A0F9CFV5"/>
<dbReference type="EMBL" id="LAZR01036259">
    <property type="protein sequence ID" value="KKL25317.1"/>
    <property type="molecule type" value="Genomic_DNA"/>
</dbReference>
<organism evidence="1">
    <name type="scientific">marine sediment metagenome</name>
    <dbReference type="NCBI Taxonomy" id="412755"/>
    <lineage>
        <taxon>unclassified sequences</taxon>
        <taxon>metagenomes</taxon>
        <taxon>ecological metagenomes</taxon>
    </lineage>
</organism>
<reference evidence="1" key="1">
    <citation type="journal article" date="2015" name="Nature">
        <title>Complex archaea that bridge the gap between prokaryotes and eukaryotes.</title>
        <authorList>
            <person name="Spang A."/>
            <person name="Saw J.H."/>
            <person name="Jorgensen S.L."/>
            <person name="Zaremba-Niedzwiedzka K."/>
            <person name="Martijn J."/>
            <person name="Lind A.E."/>
            <person name="van Eijk R."/>
            <person name="Schleper C."/>
            <person name="Guy L."/>
            <person name="Ettema T.J."/>
        </authorList>
    </citation>
    <scope>NUCLEOTIDE SEQUENCE</scope>
</reference>
<proteinExistence type="predicted"/>
<name>A0A0F9CFV5_9ZZZZ</name>